<organism evidence="1 2">
    <name type="scientific">Babesia gibsoni</name>
    <dbReference type="NCBI Taxonomy" id="33632"/>
    <lineage>
        <taxon>Eukaryota</taxon>
        <taxon>Sar</taxon>
        <taxon>Alveolata</taxon>
        <taxon>Apicomplexa</taxon>
        <taxon>Aconoidasida</taxon>
        <taxon>Piroplasmida</taxon>
        <taxon>Babesiidae</taxon>
        <taxon>Babesia</taxon>
    </lineage>
</organism>
<reference evidence="1" key="1">
    <citation type="submission" date="2023-08" db="EMBL/GenBank/DDBJ databases">
        <title>Draft sequence of the Babesia gibsoni genome.</title>
        <authorList>
            <person name="Yamagishi J.Y."/>
            <person name="Xuan X.X."/>
        </authorList>
    </citation>
    <scope>NUCLEOTIDE SEQUENCE</scope>
    <source>
        <strain evidence="1">Azabu</strain>
    </source>
</reference>
<dbReference type="EMBL" id="JAVEPI010000003">
    <property type="protein sequence ID" value="KAK1443068.1"/>
    <property type="molecule type" value="Genomic_DNA"/>
</dbReference>
<sequence>MRLRLLKKRKSGRCLSTPGSGRLTFSGESASERYLHSDAVDVDEVMFCVLDSMVDGKTETLSAATTTVLRFARLQQDFTVRSILYFLEVQKTTETHQHALLTLLRKCITQPQEIISADLMRDILVFILKELNFLKASDMRHSVMVEMLKETAVLYPAFSVEVILAFIVGMYKETEFIANTLCTYVRVLSYVFDKAANNEYIKGVSLIGQIVSLYDESTVCADSGELCKSMVSLLGTLSRALFTIQDEREADDSSNIIKMSRLCNALSLTDTSYSRFSAWHEEYRNYSPSVVKPETMVYNTMSVQQFSKLVDESSVSDPDVVWSARSLDDATEVTTARRLVVACDQYLRKNKSSCRVDDRYRGGLSTAEVEEGFVEVVSNLHTNSQPDISARAVPISFPMRPSSRACDLQSVIDPLYSLLVEKSLPSLYAQAQHADTCLELLNSLALLSKHVSETRLSMYAATVLDSIVVRFYQYLNGTPYRIVPSQNPAYAWMTLHRESNDTYRNKLATIFSSIGAYGDKNALLPPPSLVMCLWSFCKVLLTNNEHILLRQTPNICEVLFGLLLGLHSSGKLSLLTLCDSSLVSHSSDEDELLLNCRSNTTFLDINSKASCKDFVSTLVCACRFFVSNISVRTYFFDFLFRKALSQNEKEVPVALFMLGWSCSHPSICDALSWTRNKVAFNGAFSTNCCIFWRLIDTLSVLVSKIIMENANPCTTRLILSLINHLSKGEWLTFHCFVDSKRGMHSIGDYRAQLTSLKMTKQVHLLISLVLNLKIFYDMEERISNNTRRFSSRNTKLTPRFFRRMYYGEKLIYLDLGLIVSSSISFERFLLPYSCDLMFIFLTNNLLSNDKKGALTVLRSLYQLLSWECKVPLSSRCSKETLSRMLSVVLLYLHDPINYFGESFSAAKILPHVTKILFGKRFDFSDDIWLKSHYEGLDAYILNYEYGECYHPISGMDHILLHFEKMSAVMGGICAIEGFAETTYPAVDQLYNIAKDIKPPVTTYTSLLKLGNIHPSCSITLYHSLGILHILAMYSSESVDLCLALSDLLLGYKGTVPAAEFDPVFTVNPSLSNLVKTLATWAALTNQMNDKMNYTMQQIRAIKIFRGGNTLDSAMQDDRLFYSHSQDEILQNEIYALRGLIIGAIGRSKDSYLRVLIKVYYSLLTKLPGVGSRFTKFSSATFGDDLKPIVLTAMGYMYARAPRNMLDEQIYVTDSASLSEMGNKVDKQMEAMTHVSDESHLLEMYNGCFHAGHIAKVTEVIPESVMLLRCIAAPMLHMCLTDNDPLVQLALSRSLLIALRNVRRLIGVRPPFRFPVIVLERMLYFISNPSLKEIAQNQVYDTGLLEEQYSHLYCRERKELDFSKLKAVEPLQLKPIDSTSCSNVSFSYFCATSLLSESLLSDENSFTTIHIMLAFGDCFRSPTAKQDSNMDKDSECLSIDDLAVRTISYGLHKMTWQRLSHILTVTLFLSDTFPKDLVTYRVSLIVAFLRNVDFSLLPEKTVDNEQHTYFVDCILLLWAHMICLEQGNGLKVSLCEYIKKALETGVGGVQSGSGSSDLSVVEDMDRIDLLLPKESLMISLLRCMKYLSAASCISGSFAVILQLILQQRYADLDHKHLESILTTIFDNFASAFEAGNVPLSLHNFVIDLAKTDFGVLCNVIFPQNHNYGKTFMLSVLRLITSEDCLMMQVLDFFGSLLLSQYSKQYDCKYSVPIDFMVDFVEAIYISSDSQIHHSEEGIRFMINLSLRFVSHIKPQNQESKELISRFKTVVEGFIPKDVVIEFHGFPPNTVDNIKLNLFTDSSVPSNTLETTSMSSSDVKKLVLCLILSVEGFKLPFLRFVEKAVNNHSDFKPLLLRLCMSLFCTLLREGAFKLYSGLVLCLIHKITLFKELKRYYYRSVHYYLQRVELKPMGIYSRQLISLVFKSRKGGETEVALLRKPSLIHSVGLRTMKRCILDRLIISLLDDLASPMTNEVLYGMQRAAASLIQFVCRNWNFRLRNFKSLISRLLRDFSVLIRSDRRILHAFSKLYLEIAKWLDACVVHRVFVPVEIQRHLIPPLGLLILHRSVSTRSEMTCRKLIQILGTLIAAGREPFSPRKSSFSWLRAVLIRIVLSSSKKKKHLCMCGCNNPGLSHFKDTRFCICNAFYLLDLFSSCFPAHCWNIDHFSDENIDVEIERIKKDDHMTRTSQVLFRDLDASPSDGSTVSRLVISNNKMAVMDNEENGFFDLNEVYSIMIDDDWKKTQSRNSTLQMFSATSMHSFPLMYDKIDIQDGSGFASDIDGAQLVLVEDSVKADDRDLVKEPKSSFCNDKLRIAEVGTGDIAGLRENNAYNGVISFDEVVSARTDGEDGGSQSYQDAVSVSNSESMVIRRNFQAAGSCTDAVDSQCQTLSISDPTSSISINQCHEHKNHLGAGASLGNLILTYNSIMAKEDSCKSETLKLPRIKREGRNRELERGYRRIRRRKVDTKRNINHPVTKILASTPCLPSMLSLLTIADFQLGRDGTFRRINTFNPDRLNSTKSGDSQQEDTFLTFFDVSDLNKIRSTTLYDYPTVYRFMLVRKYLSRDRLYPSIMAHMDEQYDKRHEEYRIMDEVVINAVRGVVAILHMSIIHLSKESEILRDSIRAKWPHCTVEMARYNAILHFEALSRAATKQLCKMLEEAKGRMKVVLLESMELLAIVRSVSLTEEGLDQ</sequence>
<protein>
    <submittedName>
        <fullName evidence="1">Uncharacterized protein</fullName>
    </submittedName>
</protein>
<dbReference type="Proteomes" id="UP001230268">
    <property type="component" value="Unassembled WGS sequence"/>
</dbReference>
<accession>A0AAD8LKC5</accession>
<proteinExistence type="predicted"/>
<keyword evidence="2" id="KW-1185">Reference proteome</keyword>
<name>A0AAD8LKC5_BABGI</name>
<evidence type="ECO:0000313" key="1">
    <source>
        <dbReference type="EMBL" id="KAK1443068.1"/>
    </source>
</evidence>
<comment type="caution">
    <text evidence="1">The sequence shown here is derived from an EMBL/GenBank/DDBJ whole genome shotgun (WGS) entry which is preliminary data.</text>
</comment>
<evidence type="ECO:0000313" key="2">
    <source>
        <dbReference type="Proteomes" id="UP001230268"/>
    </source>
</evidence>
<gene>
    <name evidence="1" type="ORF">BgAZ_305860</name>
</gene>